<dbReference type="AlphaFoldDB" id="A0A183ME70"/>
<sequence>MKTSTSEEKHGIQWTGWMQIVDMNFSDDLALLFYTKQQLYMKTNSVAAASAALGLSIHKGKSKVLKYNTENATIDAQALEHVQSFTYLLSIIHEQGTSDADIEARIGKANAVFSHMKNIQDSKQLSTNIKIKILNKKVKTVLLYGAETLGTTTTHNKHVQIFINSCLRKLRNVRWPDTISISLLWERTNQLPSEEVTRK</sequence>
<evidence type="ECO:0000313" key="2">
    <source>
        <dbReference type="Proteomes" id="UP000277204"/>
    </source>
</evidence>
<evidence type="ECO:0000313" key="1">
    <source>
        <dbReference type="EMBL" id="VDP15609.1"/>
    </source>
</evidence>
<keyword evidence="2" id="KW-1185">Reference proteome</keyword>
<name>A0A183ME70_9TREM</name>
<proteinExistence type="predicted"/>
<gene>
    <name evidence="1" type="ORF">SMRZ_LOCUS14345</name>
</gene>
<protein>
    <submittedName>
        <fullName evidence="1">Uncharacterized protein</fullName>
    </submittedName>
</protein>
<dbReference type="Pfam" id="PF20049">
    <property type="entry name" value="DUF6451"/>
    <property type="match status" value="1"/>
</dbReference>
<dbReference type="EMBL" id="UZAI01016774">
    <property type="protein sequence ID" value="VDP15609.1"/>
    <property type="molecule type" value="Genomic_DNA"/>
</dbReference>
<organism evidence="1 2">
    <name type="scientific">Schistosoma margrebowiei</name>
    <dbReference type="NCBI Taxonomy" id="48269"/>
    <lineage>
        <taxon>Eukaryota</taxon>
        <taxon>Metazoa</taxon>
        <taxon>Spiralia</taxon>
        <taxon>Lophotrochozoa</taxon>
        <taxon>Platyhelminthes</taxon>
        <taxon>Trematoda</taxon>
        <taxon>Digenea</taxon>
        <taxon>Strigeidida</taxon>
        <taxon>Schistosomatoidea</taxon>
        <taxon>Schistosomatidae</taxon>
        <taxon>Schistosoma</taxon>
    </lineage>
</organism>
<dbReference type="Proteomes" id="UP000277204">
    <property type="component" value="Unassembled WGS sequence"/>
</dbReference>
<dbReference type="InterPro" id="IPR045609">
    <property type="entry name" value="DUF6451"/>
</dbReference>
<accession>A0A183ME70</accession>
<dbReference type="PANTHER" id="PTHR47027">
    <property type="entry name" value="REVERSE TRANSCRIPTASE DOMAIN-CONTAINING PROTEIN"/>
    <property type="match status" value="1"/>
</dbReference>
<reference evidence="1 2" key="1">
    <citation type="submission" date="2018-11" db="EMBL/GenBank/DDBJ databases">
        <authorList>
            <consortium name="Pathogen Informatics"/>
        </authorList>
    </citation>
    <scope>NUCLEOTIDE SEQUENCE [LARGE SCALE GENOMIC DNA]</scope>
    <source>
        <strain evidence="1 2">Zambia</strain>
    </source>
</reference>
<dbReference type="PANTHER" id="PTHR47027:SF25">
    <property type="entry name" value="REVERSE TRANSCRIPTASE DOMAIN-CONTAINING PROTEIN"/>
    <property type="match status" value="1"/>
</dbReference>